<evidence type="ECO:0000259" key="4">
    <source>
        <dbReference type="Pfam" id="PF20866"/>
    </source>
</evidence>
<organism evidence="5 6">
    <name type="scientific">Pseudoxanthobacter soli DSM 19599</name>
    <dbReference type="NCBI Taxonomy" id="1123029"/>
    <lineage>
        <taxon>Bacteria</taxon>
        <taxon>Pseudomonadati</taxon>
        <taxon>Pseudomonadota</taxon>
        <taxon>Alphaproteobacteria</taxon>
        <taxon>Hyphomicrobiales</taxon>
        <taxon>Segnochrobactraceae</taxon>
        <taxon>Pseudoxanthobacter</taxon>
    </lineage>
</organism>
<dbReference type="GO" id="GO:0016779">
    <property type="term" value="F:nucleotidyltransferase activity"/>
    <property type="evidence" value="ECO:0007669"/>
    <property type="project" value="UniProtKB-KW"/>
</dbReference>
<protein>
    <submittedName>
        <fullName evidence="5">Phosphoribosyl-dephospho-CoA transferase</fullName>
    </submittedName>
</protein>
<proteinExistence type="predicted"/>
<evidence type="ECO:0000313" key="6">
    <source>
        <dbReference type="Proteomes" id="UP000186406"/>
    </source>
</evidence>
<dbReference type="OrthoDB" id="5498803at2"/>
<dbReference type="RefSeq" id="WP_073625544.1">
    <property type="nucleotide sequence ID" value="NZ_FRXO01000001.1"/>
</dbReference>
<evidence type="ECO:0000256" key="2">
    <source>
        <dbReference type="ARBA" id="ARBA00022695"/>
    </source>
</evidence>
<feature type="domain" description="Phosphoribosyl-dephospho-CoA transferase MdcG N-terminal" evidence="4">
    <location>
        <begin position="13"/>
        <end position="96"/>
    </location>
</feature>
<name>A0A1M7Z7E4_9HYPH</name>
<dbReference type="STRING" id="1123029.SAMN02745172_00438"/>
<dbReference type="NCBIfam" id="TIGR03135">
    <property type="entry name" value="malonate_mdcG"/>
    <property type="match status" value="1"/>
</dbReference>
<dbReference type="InterPro" id="IPR049180">
    <property type="entry name" value="MdcG_C"/>
</dbReference>
<keyword evidence="2" id="KW-0548">Nucleotidyltransferase</keyword>
<keyword evidence="1 5" id="KW-0808">Transferase</keyword>
<dbReference type="InterPro" id="IPR017557">
    <property type="entry name" value="Holo-ACP_synthase"/>
</dbReference>
<dbReference type="EMBL" id="FRXO01000001">
    <property type="protein sequence ID" value="SHO60863.1"/>
    <property type="molecule type" value="Genomic_DNA"/>
</dbReference>
<dbReference type="InterPro" id="IPR048903">
    <property type="entry name" value="MdcG_N"/>
</dbReference>
<keyword evidence="6" id="KW-1185">Reference proteome</keyword>
<evidence type="ECO:0000256" key="1">
    <source>
        <dbReference type="ARBA" id="ARBA00022679"/>
    </source>
</evidence>
<accession>A0A1M7Z7E4</accession>
<dbReference type="Pfam" id="PF20866">
    <property type="entry name" value="MdcG_N"/>
    <property type="match status" value="1"/>
</dbReference>
<dbReference type="Pfam" id="PF10620">
    <property type="entry name" value="MdcG"/>
    <property type="match status" value="1"/>
</dbReference>
<evidence type="ECO:0000313" key="5">
    <source>
        <dbReference type="EMBL" id="SHO60863.1"/>
    </source>
</evidence>
<sequence>MISPSSRGDRPIRRHDLVFVSPEGWRTLTTVPRDLEDERLVSLWADSDWPLVTRRPMPGDGDGDGIALGLPSPPSTGKRRLALVVPPAEVVSVTPPPALHDAAAAAPAEWQPVLERIEGLAKRHGVTARVFGSLAWQSLTGQSYLTGNSDIDLLFVAEQGANLHGLAADLAVAEADAPMRLDGEFVRADGAAVNWREFHDGAGDLLVKTLHGVSLLRADLFWPGAPTS</sequence>
<evidence type="ECO:0000259" key="3">
    <source>
        <dbReference type="Pfam" id="PF10620"/>
    </source>
</evidence>
<dbReference type="AlphaFoldDB" id="A0A1M7Z7E4"/>
<reference evidence="5 6" key="1">
    <citation type="submission" date="2016-12" db="EMBL/GenBank/DDBJ databases">
        <authorList>
            <person name="Song W.-J."/>
            <person name="Kurnit D.M."/>
        </authorList>
    </citation>
    <scope>NUCLEOTIDE SEQUENCE [LARGE SCALE GENOMIC DNA]</scope>
    <source>
        <strain evidence="5 6">DSM 19599</strain>
    </source>
</reference>
<gene>
    <name evidence="5" type="ORF">SAMN02745172_00438</name>
</gene>
<feature type="domain" description="Phosphoribosyl-dephospho-CoA transferase MdcG C-terminal" evidence="3">
    <location>
        <begin position="99"/>
        <end position="217"/>
    </location>
</feature>
<dbReference type="Proteomes" id="UP000186406">
    <property type="component" value="Unassembled WGS sequence"/>
</dbReference>